<gene>
    <name evidence="2" type="ORF">VB776_14515</name>
</gene>
<evidence type="ECO:0000313" key="2">
    <source>
        <dbReference type="EMBL" id="MEA5404141.1"/>
    </source>
</evidence>
<accession>A0ABU5S6Z4</accession>
<keyword evidence="3" id="KW-1185">Reference proteome</keyword>
<reference evidence="2 3" key="1">
    <citation type="submission" date="2023-12" db="EMBL/GenBank/DDBJ databases">
        <title>Novel species of the genus Arcicella isolated from rivers.</title>
        <authorList>
            <person name="Lu H."/>
        </authorList>
    </citation>
    <scope>NUCLEOTIDE SEQUENCE [LARGE SCALE GENOMIC DNA]</scope>
    <source>
        <strain evidence="2 3">DC2W</strain>
    </source>
</reference>
<dbReference type="Pfam" id="PF10577">
    <property type="entry name" value="FAM171A1-2-B_N"/>
    <property type="match status" value="1"/>
</dbReference>
<evidence type="ECO:0000313" key="3">
    <source>
        <dbReference type="Proteomes" id="UP001303899"/>
    </source>
</evidence>
<protein>
    <submittedName>
        <fullName evidence="2">Astroprincin family protein</fullName>
    </submittedName>
</protein>
<name>A0ABU5S6Z4_9BACT</name>
<comment type="caution">
    <text evidence="2">The sequence shown here is derived from an EMBL/GenBank/DDBJ whole genome shotgun (WGS) entry which is preliminary data.</text>
</comment>
<proteinExistence type="predicted"/>
<dbReference type="InterPro" id="IPR048530">
    <property type="entry name" value="FAM171_N"/>
</dbReference>
<evidence type="ECO:0000259" key="1">
    <source>
        <dbReference type="Pfam" id="PF10577"/>
    </source>
</evidence>
<dbReference type="PROSITE" id="PS51257">
    <property type="entry name" value="PROKAR_LIPOPROTEIN"/>
    <property type="match status" value="1"/>
</dbReference>
<sequence length="561" mass="60125">MKTNFTAIFRPIIYIFLGLSLVFACQKINPFEDVELTVNNDVYISPVLVRAVNADINSNVQPTEAVAVISGTGANLVVDDLGNKGSSIKMTGGVLTLNLLPEANPSPTKPVVFNVYVSCTGFVSSNQTIRITDSKEPLKIYVPLVSVTAPPKGTSVVSQNATLNNGVASTVTQIIAPTTSTKTEAATITIPAGTRMLDASGAPISSNSLKVQMAHFGTGSPESVQSFPGGFIAENAVTADGKTQPVTFETAGFVAIDMEAGGKAVKNFSTPIDVAIGVSSTQINPITKAPIKEGDTVPVWSLNSETGQWKEEGVSTIVKDKDGKLVASFKASHLSYWNLDWSWEYFGGFGDCSNATLKINVKSNLTLQQAIYPYEVQIQTASGQYLAGLHSQEMYEGLSLTIPRMPAISQAKIVVYSTRNWQVVGQTNLFNPCSVGSIQVSITDTPPPAQITLNIDFTAKCSNKDVNIKPSEWVYFWDQSGWDWKYAYLNQGKLSVQIAEGVEYYVYAFYGGNFYSGLGKFSKTGSTFVPNGINGLTGAINYNSATNTATLTAVYTSNSCK</sequence>
<dbReference type="EMBL" id="JAYGIL010000018">
    <property type="protein sequence ID" value="MEA5404141.1"/>
    <property type="molecule type" value="Genomic_DNA"/>
</dbReference>
<dbReference type="RefSeq" id="WP_323697435.1">
    <property type="nucleotide sequence ID" value="NZ_JAYGIL010000018.1"/>
</dbReference>
<dbReference type="Proteomes" id="UP001303899">
    <property type="component" value="Unassembled WGS sequence"/>
</dbReference>
<organism evidence="2 3">
    <name type="scientific">Arcicella gelida</name>
    <dbReference type="NCBI Taxonomy" id="2984195"/>
    <lineage>
        <taxon>Bacteria</taxon>
        <taxon>Pseudomonadati</taxon>
        <taxon>Bacteroidota</taxon>
        <taxon>Cytophagia</taxon>
        <taxon>Cytophagales</taxon>
        <taxon>Flectobacillaceae</taxon>
        <taxon>Arcicella</taxon>
    </lineage>
</organism>
<feature type="domain" description="FAM171 N-terminal" evidence="1">
    <location>
        <begin position="216"/>
        <end position="337"/>
    </location>
</feature>